<dbReference type="PROSITE" id="PS51318">
    <property type="entry name" value="TAT"/>
    <property type="match status" value="1"/>
</dbReference>
<dbReference type="InterPro" id="IPR006311">
    <property type="entry name" value="TAT_signal"/>
</dbReference>
<dbReference type="EMBL" id="CP036276">
    <property type="protein sequence ID" value="QDU43705.1"/>
    <property type="molecule type" value="Genomic_DNA"/>
</dbReference>
<evidence type="ECO:0000313" key="3">
    <source>
        <dbReference type="EMBL" id="QDU43705.1"/>
    </source>
</evidence>
<dbReference type="Pfam" id="PF13378">
    <property type="entry name" value="MR_MLE_C"/>
    <property type="match status" value="1"/>
</dbReference>
<gene>
    <name evidence="3" type="primary">dgoD_2</name>
    <name evidence="3" type="ORF">Mal52_21810</name>
</gene>
<dbReference type="SUPFAM" id="SSF54826">
    <property type="entry name" value="Enolase N-terminal domain-like"/>
    <property type="match status" value="1"/>
</dbReference>
<dbReference type="InterPro" id="IPR029017">
    <property type="entry name" value="Enolase-like_N"/>
</dbReference>
<dbReference type="Proteomes" id="UP000319383">
    <property type="component" value="Chromosome"/>
</dbReference>
<dbReference type="PROSITE" id="PS00909">
    <property type="entry name" value="MR_MLE_2"/>
    <property type="match status" value="1"/>
</dbReference>
<dbReference type="Pfam" id="PF02746">
    <property type="entry name" value="MR_MLE_N"/>
    <property type="match status" value="1"/>
</dbReference>
<sequence>MTLPSHETHIPRRTLLGSIGAAAGAALFAGEARAADPAGAVLDRTSSIRITRLTPHICRDRVYVKIDTNHGISGWGEIKGVVPTVAAALASSMFEMLDGQNPTRIEHLWQVLYRAERNQRGGAFMLHTIAGIDMALWDITGQLWGVPVYRLLGGPLREKIRVYPTDKAIKVGSGPQPQSGNPDQIERMVQSVRNAREKVGPDGTVMFDAHSAVPPAMLIQFAAAIEPYNLLFLEEPAVPGNIEVFKRLKQQIRIPLAAGERDRTIWGILPYLAEKVLDIVQPDCGYTGGISQMRKIATLAEAYMTPIAPHCTQSYLGMTASFHVAASVPLFLIHEAYDDELLGTIVKPHWKRTDDGHVTLPEGTGLCVDVNETALAKVAADPNYKYRWRGPKLDADGGVVDY</sequence>
<dbReference type="AlphaFoldDB" id="A0A517ZMQ1"/>
<dbReference type="GO" id="GO:0009063">
    <property type="term" value="P:amino acid catabolic process"/>
    <property type="evidence" value="ECO:0007669"/>
    <property type="project" value="InterPro"/>
</dbReference>
<dbReference type="KEGG" id="sdyn:Mal52_21810"/>
<evidence type="ECO:0000256" key="1">
    <source>
        <dbReference type="ARBA" id="ARBA00023239"/>
    </source>
</evidence>
<dbReference type="PROSITE" id="PS00908">
    <property type="entry name" value="MR_MLE_1"/>
    <property type="match status" value="1"/>
</dbReference>
<dbReference type="SUPFAM" id="SSF51604">
    <property type="entry name" value="Enolase C-terminal domain-like"/>
    <property type="match status" value="1"/>
</dbReference>
<name>A0A517ZMQ1_9PLAN</name>
<keyword evidence="4" id="KW-1185">Reference proteome</keyword>
<evidence type="ECO:0000313" key="4">
    <source>
        <dbReference type="Proteomes" id="UP000319383"/>
    </source>
</evidence>
<dbReference type="InterPro" id="IPR029065">
    <property type="entry name" value="Enolase_C-like"/>
</dbReference>
<evidence type="ECO:0000259" key="2">
    <source>
        <dbReference type="SMART" id="SM00922"/>
    </source>
</evidence>
<protein>
    <submittedName>
        <fullName evidence="3">D-galactonate dehydratase</fullName>
        <ecNumber evidence="3">4.2.1.6</ecNumber>
    </submittedName>
</protein>
<dbReference type="InterPro" id="IPR034593">
    <property type="entry name" value="DgoD-like"/>
</dbReference>
<dbReference type="Gene3D" id="3.20.20.120">
    <property type="entry name" value="Enolase-like C-terminal domain"/>
    <property type="match status" value="1"/>
</dbReference>
<proteinExistence type="predicted"/>
<organism evidence="3 4">
    <name type="scientific">Symmachiella dynata</name>
    <dbReference type="NCBI Taxonomy" id="2527995"/>
    <lineage>
        <taxon>Bacteria</taxon>
        <taxon>Pseudomonadati</taxon>
        <taxon>Planctomycetota</taxon>
        <taxon>Planctomycetia</taxon>
        <taxon>Planctomycetales</taxon>
        <taxon>Planctomycetaceae</taxon>
        <taxon>Symmachiella</taxon>
    </lineage>
</organism>
<keyword evidence="1 3" id="KW-0456">Lyase</keyword>
<dbReference type="InterPro" id="IPR036849">
    <property type="entry name" value="Enolase-like_C_sf"/>
</dbReference>
<dbReference type="Gene3D" id="3.30.390.10">
    <property type="entry name" value="Enolase-like, N-terminal domain"/>
    <property type="match status" value="1"/>
</dbReference>
<reference evidence="3 4" key="1">
    <citation type="submission" date="2019-02" db="EMBL/GenBank/DDBJ databases">
        <title>Deep-cultivation of Planctomycetes and their phenomic and genomic characterization uncovers novel biology.</title>
        <authorList>
            <person name="Wiegand S."/>
            <person name="Jogler M."/>
            <person name="Boedeker C."/>
            <person name="Pinto D."/>
            <person name="Vollmers J."/>
            <person name="Rivas-Marin E."/>
            <person name="Kohn T."/>
            <person name="Peeters S.H."/>
            <person name="Heuer A."/>
            <person name="Rast P."/>
            <person name="Oberbeckmann S."/>
            <person name="Bunk B."/>
            <person name="Jeske O."/>
            <person name="Meyerdierks A."/>
            <person name="Storesund J.E."/>
            <person name="Kallscheuer N."/>
            <person name="Luecker S."/>
            <person name="Lage O.M."/>
            <person name="Pohl T."/>
            <person name="Merkel B.J."/>
            <person name="Hornburger P."/>
            <person name="Mueller R.-W."/>
            <person name="Bruemmer F."/>
            <person name="Labrenz M."/>
            <person name="Spormann A.M."/>
            <person name="Op den Camp H."/>
            <person name="Overmann J."/>
            <person name="Amann R."/>
            <person name="Jetten M.S.M."/>
            <person name="Mascher T."/>
            <person name="Medema M.H."/>
            <person name="Devos D.P."/>
            <person name="Kaster A.-K."/>
            <person name="Ovreas L."/>
            <person name="Rohde M."/>
            <person name="Galperin M.Y."/>
            <person name="Jogler C."/>
        </authorList>
    </citation>
    <scope>NUCLEOTIDE SEQUENCE [LARGE SCALE GENOMIC DNA]</scope>
    <source>
        <strain evidence="3 4">Mal52</strain>
    </source>
</reference>
<dbReference type="EC" id="4.2.1.6" evidence="3"/>
<dbReference type="CDD" id="cd03316">
    <property type="entry name" value="MR_like"/>
    <property type="match status" value="1"/>
</dbReference>
<dbReference type="SFLD" id="SFLDS00001">
    <property type="entry name" value="Enolase"/>
    <property type="match status" value="1"/>
</dbReference>
<dbReference type="GO" id="GO:0008869">
    <property type="term" value="F:galactonate dehydratase activity"/>
    <property type="evidence" value="ECO:0007669"/>
    <property type="project" value="UniProtKB-EC"/>
</dbReference>
<dbReference type="SMART" id="SM00922">
    <property type="entry name" value="MR_MLE"/>
    <property type="match status" value="1"/>
</dbReference>
<feature type="domain" description="Mandelate racemase/muconate lactonizing enzyme C-terminal" evidence="2">
    <location>
        <begin position="182"/>
        <end position="255"/>
    </location>
</feature>
<dbReference type="InterPro" id="IPR018110">
    <property type="entry name" value="Mandel_Rmase/mucon_lact_enz_CS"/>
</dbReference>
<dbReference type="PANTHER" id="PTHR48080">
    <property type="entry name" value="D-GALACTONATE DEHYDRATASE-RELATED"/>
    <property type="match status" value="1"/>
</dbReference>
<dbReference type="InterPro" id="IPR013341">
    <property type="entry name" value="Mandelate_racemase_N_dom"/>
</dbReference>
<dbReference type="PANTHER" id="PTHR48080:SF2">
    <property type="entry name" value="D-GALACTONATE DEHYDRATASE"/>
    <property type="match status" value="1"/>
</dbReference>
<accession>A0A517ZMQ1</accession>
<dbReference type="RefSeq" id="WP_197534804.1">
    <property type="nucleotide sequence ID" value="NZ_CP036276.1"/>
</dbReference>
<dbReference type="InterPro" id="IPR013342">
    <property type="entry name" value="Mandelate_racemase_C"/>
</dbReference>